<dbReference type="Pfam" id="PF20469">
    <property type="entry name" value="OLD-like_TOPRIM"/>
    <property type="match status" value="1"/>
</dbReference>
<dbReference type="InterPro" id="IPR034139">
    <property type="entry name" value="TOPRIM_OLD"/>
</dbReference>
<dbReference type="PANTHER" id="PTHR43581">
    <property type="entry name" value="ATP/GTP PHOSPHATASE"/>
    <property type="match status" value="1"/>
</dbReference>
<sequence length="627" mass="71216">MLRRLTAKNVVNFRSGINITFQPGANFLIGRCATGKSAALELIRRCHHDNINVSTISTISDITEKAYAFCLYDSIDGFENLNIKTLLTGIYVDPSQEDSDEEKKQIYKIAIVEYQIPNCLFVYGKLIEESGTADGATYFKFRLSETQTKDLKPPEINDAKFCRLIDLVKQTNDGETCLNSCDGRVADINIDGILAILLKQFAATMPHRGISPVMWTGQLANMISDKETLCLEAMSRADILRTLLNDSDNVDQSKADDIYRCLSPENFKFEKEGDKIFVIDPSDTKVPLIRAPTGVYESKQLSLLLAHKKIRTLCLEEPSRGMHQDMIKKFGQLILPRLTDKTVVIVSHEKALVSPYSLERTYIFKNSWSDYLVCHEVMKFPICCIKVGLDEEMKTVLFSDSVLLVEGDTDRIILQALFHQIVSEQKPKILQKVLTEKSSKLNLTTDVIEKTFARTDIVTLGGDKAGLDRQKFCKLITIPCVLLLDRIAVTEKREFPCRMKSLYVTEESFGRSVKIETENEWNSQYENISKYLGKKDIFVWKEGDIEDVFLSQIPSEDEIYSKMELSQIVREGGDKETVKKNRKSWKSKLISHSLGDVNQLVISGLGENNKETSLSFLIEFLLRKFCR</sequence>
<dbReference type="SUPFAM" id="SSF52540">
    <property type="entry name" value="P-loop containing nucleoside triphosphate hydrolases"/>
    <property type="match status" value="1"/>
</dbReference>
<reference evidence="2" key="1">
    <citation type="submission" date="2019-08" db="EMBL/GenBank/DDBJ databases">
        <title>The improved chromosome-level genome for the pearl oyster Pinctada fucata martensii using PacBio sequencing and Hi-C.</title>
        <authorList>
            <person name="Zheng Z."/>
        </authorList>
    </citation>
    <scope>NUCLEOTIDE SEQUENCE</scope>
    <source>
        <strain evidence="2">ZZ-2019</strain>
        <tissue evidence="2">Adductor muscle</tissue>
    </source>
</reference>
<dbReference type="InterPro" id="IPR051396">
    <property type="entry name" value="Bact_Antivir_Def_Nuclease"/>
</dbReference>
<dbReference type="Proteomes" id="UP001186944">
    <property type="component" value="Unassembled WGS sequence"/>
</dbReference>
<protein>
    <recommendedName>
        <fullName evidence="1">OLD protein-like TOPRIM domain-containing protein</fullName>
    </recommendedName>
</protein>
<dbReference type="EMBL" id="VSWD01000009">
    <property type="protein sequence ID" value="KAK3093859.1"/>
    <property type="molecule type" value="Genomic_DNA"/>
</dbReference>
<proteinExistence type="predicted"/>
<evidence type="ECO:0000313" key="3">
    <source>
        <dbReference type="Proteomes" id="UP001186944"/>
    </source>
</evidence>
<dbReference type="AlphaFoldDB" id="A0AA88XXK2"/>
<evidence type="ECO:0000313" key="2">
    <source>
        <dbReference type="EMBL" id="KAK3093859.1"/>
    </source>
</evidence>
<name>A0AA88XXK2_PINIB</name>
<keyword evidence="3" id="KW-1185">Reference proteome</keyword>
<dbReference type="PANTHER" id="PTHR43581:SF2">
    <property type="entry name" value="EXCINUCLEASE ATPASE SUBUNIT"/>
    <property type="match status" value="1"/>
</dbReference>
<comment type="caution">
    <text evidence="2">The sequence shown here is derived from an EMBL/GenBank/DDBJ whole genome shotgun (WGS) entry which is preliminary data.</text>
</comment>
<accession>A0AA88XXK2</accession>
<feature type="domain" description="OLD protein-like TOPRIM" evidence="1">
    <location>
        <begin position="397"/>
        <end position="422"/>
    </location>
</feature>
<evidence type="ECO:0000259" key="1">
    <source>
        <dbReference type="Pfam" id="PF20469"/>
    </source>
</evidence>
<gene>
    <name evidence="2" type="ORF">FSP39_021141</name>
</gene>
<dbReference type="Gene3D" id="3.40.50.300">
    <property type="entry name" value="P-loop containing nucleotide triphosphate hydrolases"/>
    <property type="match status" value="1"/>
</dbReference>
<dbReference type="InterPro" id="IPR027417">
    <property type="entry name" value="P-loop_NTPase"/>
</dbReference>
<organism evidence="2 3">
    <name type="scientific">Pinctada imbricata</name>
    <name type="common">Atlantic pearl-oyster</name>
    <name type="synonym">Pinctada martensii</name>
    <dbReference type="NCBI Taxonomy" id="66713"/>
    <lineage>
        <taxon>Eukaryota</taxon>
        <taxon>Metazoa</taxon>
        <taxon>Spiralia</taxon>
        <taxon>Lophotrochozoa</taxon>
        <taxon>Mollusca</taxon>
        <taxon>Bivalvia</taxon>
        <taxon>Autobranchia</taxon>
        <taxon>Pteriomorphia</taxon>
        <taxon>Pterioida</taxon>
        <taxon>Pterioidea</taxon>
        <taxon>Pteriidae</taxon>
        <taxon>Pinctada</taxon>
    </lineage>
</organism>